<feature type="chain" id="PRO_5014533407" description="DUF4252 domain-containing protein" evidence="1">
    <location>
        <begin position="23"/>
        <end position="132"/>
    </location>
</feature>
<sequence>MRKLIMAVAVLGMSATMNFAKAQCVNEYGNKEPFAVEFSRLSSYLGLAPYQMEEVLNINDYFVQEQRKSLSKDLKRQDERLQKAVYGNLKLMKEALTADQYRKYVILLNVTNNNNRLTGAVTFTDIYLAENK</sequence>
<evidence type="ECO:0000313" key="26">
    <source>
        <dbReference type="Proteomes" id="UP000463337"/>
    </source>
</evidence>
<dbReference type="EMBL" id="JAQMPJ010000004">
    <property type="protein sequence ID" value="MDB9004675.1"/>
    <property type="molecule type" value="Genomic_DNA"/>
</dbReference>
<evidence type="ECO:0000313" key="2">
    <source>
        <dbReference type="EMBL" id="CUN04176.1"/>
    </source>
</evidence>
<dbReference type="Proteomes" id="UP000095332">
    <property type="component" value="Unassembled WGS sequence"/>
</dbReference>
<dbReference type="Proteomes" id="UP001210126">
    <property type="component" value="Unassembled WGS sequence"/>
</dbReference>
<dbReference type="EMBL" id="WKLT01000004">
    <property type="protein sequence ID" value="MRY57439.1"/>
    <property type="molecule type" value="Genomic_DNA"/>
</dbReference>
<evidence type="ECO:0000313" key="23">
    <source>
        <dbReference type="Proteomes" id="UP000441609"/>
    </source>
</evidence>
<evidence type="ECO:0000313" key="19">
    <source>
        <dbReference type="Proteomes" id="UP000195950"/>
    </source>
</evidence>
<dbReference type="EMBL" id="QSJN01000005">
    <property type="protein sequence ID" value="RHD74988.1"/>
    <property type="molecule type" value="Genomic_DNA"/>
</dbReference>
<evidence type="ECO:0000313" key="3">
    <source>
        <dbReference type="EMBL" id="CUN99018.1"/>
    </source>
</evidence>
<reference evidence="16 17" key="1">
    <citation type="submission" date="2015-09" db="EMBL/GenBank/DDBJ databases">
        <authorList>
            <consortium name="Pathogen Informatics"/>
        </authorList>
    </citation>
    <scope>NUCLEOTIDE SEQUENCE [LARGE SCALE GENOMIC DNA]</scope>
    <source>
        <strain evidence="3 17">2789STDY5608822</strain>
        <strain evidence="2 18">2789STDY5608872</strain>
        <strain evidence="4 16">2789STDY5834948</strain>
    </source>
</reference>
<keyword evidence="1" id="KW-0732">Signal</keyword>
<evidence type="ECO:0000313" key="22">
    <source>
        <dbReference type="Proteomes" id="UP000441358"/>
    </source>
</evidence>
<dbReference type="Proteomes" id="UP000450599">
    <property type="component" value="Unassembled WGS sequence"/>
</dbReference>
<reference evidence="5" key="6">
    <citation type="submission" date="2023-01" db="EMBL/GenBank/DDBJ databases">
        <title>Human gut microbiome strain richness.</title>
        <authorList>
            <person name="Chen-Liaw A."/>
        </authorList>
    </citation>
    <scope>NUCLEOTIDE SEQUENCE</scope>
    <source>
        <strain evidence="6">D35st1_E5_D35t1_190705</strain>
        <strain evidence="5">RTP21484st1_E5_RTP21484_190118</strain>
    </source>
</reference>
<proteinExistence type="predicted"/>
<evidence type="ECO:0000313" key="18">
    <source>
        <dbReference type="Proteomes" id="UP000095591"/>
    </source>
</evidence>
<evidence type="ECO:0000313" key="9">
    <source>
        <dbReference type="EMBL" id="MRY92953.1"/>
    </source>
</evidence>
<reference evidence="21 22" key="5">
    <citation type="journal article" date="2019" name="Nat. Med.">
        <title>A library of human gut bacterial isolates paired with longitudinal multiomics data enables mechanistic microbiome research.</title>
        <authorList>
            <person name="Poyet M."/>
            <person name="Groussin M."/>
            <person name="Gibbons S.M."/>
            <person name="Avila-Pacheco J."/>
            <person name="Jiang X."/>
            <person name="Kearney S.M."/>
            <person name="Perrotta A.R."/>
            <person name="Berdy B."/>
            <person name="Zhao S."/>
            <person name="Lieberman T.D."/>
            <person name="Swanson P.K."/>
            <person name="Smith M."/>
            <person name="Roesemann S."/>
            <person name="Alexander J.E."/>
            <person name="Rich S.A."/>
            <person name="Livny J."/>
            <person name="Vlamakis H."/>
            <person name="Clish C."/>
            <person name="Bullock K."/>
            <person name="Deik A."/>
            <person name="Scott J."/>
            <person name="Pierce K.A."/>
            <person name="Xavier R.J."/>
            <person name="Alm E.J."/>
        </authorList>
    </citation>
    <scope>NUCLEOTIDE SEQUENCE [LARGE SCALE GENOMIC DNA]</scope>
    <source>
        <strain evidence="10 27">BIOML-A10</strain>
        <strain evidence="8 24">BIOML-A11</strain>
        <strain evidence="12 21">BIOML-A2</strain>
        <strain evidence="13 23">BIOML-A20</strain>
        <strain evidence="11 22">BIOML-A32</strain>
        <strain evidence="7 26">BIOML-A41</strain>
        <strain evidence="9 25">BIOML-A9</strain>
    </source>
</reference>
<evidence type="ECO:0000313" key="8">
    <source>
        <dbReference type="EMBL" id="MRY84586.1"/>
    </source>
</evidence>
<dbReference type="OMA" id="GMSATMN"/>
<dbReference type="Proteomes" id="UP000095455">
    <property type="component" value="Unassembled WGS sequence"/>
</dbReference>
<evidence type="ECO:0000313" key="10">
    <source>
        <dbReference type="EMBL" id="MRZ06406.1"/>
    </source>
</evidence>
<dbReference type="EMBL" id="CZBM01000003">
    <property type="protein sequence ID" value="CUP98916.1"/>
    <property type="molecule type" value="Genomic_DNA"/>
</dbReference>
<dbReference type="Proteomes" id="UP000471216">
    <property type="component" value="Unassembled WGS sequence"/>
</dbReference>
<evidence type="ECO:0000313" key="12">
    <source>
        <dbReference type="EMBL" id="MRZ54542.1"/>
    </source>
</evidence>
<evidence type="ECO:0000313" key="25">
    <source>
        <dbReference type="Proteomes" id="UP000461276"/>
    </source>
</evidence>
<dbReference type="EMBL" id="WKNE01000004">
    <property type="protein sequence ID" value="MRZ54542.1"/>
    <property type="molecule type" value="Genomic_DNA"/>
</dbReference>
<evidence type="ECO:0000313" key="20">
    <source>
        <dbReference type="Proteomes" id="UP000284660"/>
    </source>
</evidence>
<dbReference type="Proteomes" id="UP000463337">
    <property type="component" value="Unassembled WGS sequence"/>
</dbReference>
<dbReference type="Proteomes" id="UP000432516">
    <property type="component" value="Unassembled WGS sequence"/>
</dbReference>
<reference evidence="15 20" key="4">
    <citation type="submission" date="2018-08" db="EMBL/GenBank/DDBJ databases">
        <title>A genome reference for cultivated species of the human gut microbiota.</title>
        <authorList>
            <person name="Zou Y."/>
            <person name="Xue W."/>
            <person name="Luo G."/>
        </authorList>
    </citation>
    <scope>NUCLEOTIDE SEQUENCE [LARGE SCALE GENOMIC DNA]</scope>
    <source>
        <strain evidence="15 20">AM30-4</strain>
    </source>
</reference>
<reference evidence="19" key="2">
    <citation type="submission" date="2017-04" db="EMBL/GenBank/DDBJ databases">
        <title>Function of individual gut microbiota members based on whole genome sequencing of pure cultures obtained from chicken caecum.</title>
        <authorList>
            <person name="Medvecky M."/>
            <person name="Cejkova D."/>
            <person name="Polansky O."/>
            <person name="Karasova D."/>
            <person name="Kubasova T."/>
            <person name="Cizek A."/>
            <person name="Rychlik I."/>
        </authorList>
    </citation>
    <scope>NUCLEOTIDE SEQUENCE [LARGE SCALE GENOMIC DNA]</scope>
    <source>
        <strain evidence="19">An199</strain>
    </source>
</reference>
<protein>
    <recommendedName>
        <fullName evidence="28">DUF4252 domain-containing protein</fullName>
    </recommendedName>
</protein>
<dbReference type="OrthoDB" id="1018365at2"/>
<gene>
    <name evidence="14" type="ORF">B5F32_07765</name>
    <name evidence="15" type="ORF">DW782_09930</name>
    <name evidence="3" type="ORF">ERS852380_01371</name>
    <name evidence="2" type="ORF">ERS852429_01669</name>
    <name evidence="4" type="ORF">ERS852560_01153</name>
    <name evidence="10" type="ORF">GKD54_09275</name>
    <name evidence="8" type="ORF">GKD58_10025</name>
    <name evidence="7" type="ORF">GKD59_05845</name>
    <name evidence="11" type="ORF">GKD66_10340</name>
    <name evidence="9" type="ORF">GKD67_06890</name>
    <name evidence="12" type="ORF">GKD68_07215</name>
    <name evidence="13" type="ORF">GKD70_04370</name>
    <name evidence="5" type="ORF">PN599_06655</name>
    <name evidence="6" type="ORF">PN612_11510</name>
</gene>
<organism evidence="4 16">
    <name type="scientific">Parabacteroides distasonis</name>
    <dbReference type="NCBI Taxonomy" id="823"/>
    <lineage>
        <taxon>Bacteria</taxon>
        <taxon>Pseudomonadati</taxon>
        <taxon>Bacteroidota</taxon>
        <taxon>Bacteroidia</taxon>
        <taxon>Bacteroidales</taxon>
        <taxon>Tannerellaceae</taxon>
        <taxon>Parabacteroides</taxon>
    </lineage>
</organism>
<dbReference type="EMBL" id="JAQMPX010000080">
    <property type="protein sequence ID" value="MDB9139132.1"/>
    <property type="molecule type" value="Genomic_DNA"/>
</dbReference>
<evidence type="ECO:0000313" key="16">
    <source>
        <dbReference type="Proteomes" id="UP000095332"/>
    </source>
</evidence>
<reference evidence="14" key="3">
    <citation type="journal article" date="2018" name="BMC Genomics">
        <title>Whole genome sequencing and function prediction of 133 gut anaerobes isolated from chicken caecum in pure cultures.</title>
        <authorList>
            <person name="Medvecky M."/>
            <person name="Cejkova D."/>
            <person name="Polansky O."/>
            <person name="Karasova D."/>
            <person name="Kubasova T."/>
            <person name="Cizek A."/>
            <person name="Rychlik I."/>
        </authorList>
    </citation>
    <scope>NUCLEOTIDE SEQUENCE</scope>
    <source>
        <strain evidence="14">An199</strain>
    </source>
</reference>
<evidence type="ECO:0000256" key="1">
    <source>
        <dbReference type="SAM" id="SignalP"/>
    </source>
</evidence>
<dbReference type="AlphaFoldDB" id="A0A174SQC9"/>
<dbReference type="EMBL" id="WKMO01000003">
    <property type="protein sequence ID" value="MSB72532.1"/>
    <property type="molecule type" value="Genomic_DNA"/>
</dbReference>
<evidence type="ECO:0000313" key="5">
    <source>
        <dbReference type="EMBL" id="MDB9004675.1"/>
    </source>
</evidence>
<dbReference type="EMBL" id="CYXP01000003">
    <property type="protein sequence ID" value="CUN04176.1"/>
    <property type="molecule type" value="Genomic_DNA"/>
</dbReference>
<evidence type="ECO:0000313" key="6">
    <source>
        <dbReference type="EMBL" id="MDB9139132.1"/>
    </source>
</evidence>
<evidence type="ECO:0000313" key="13">
    <source>
        <dbReference type="EMBL" id="MSB72532.1"/>
    </source>
</evidence>
<dbReference type="Proteomes" id="UP000461276">
    <property type="component" value="Unassembled WGS sequence"/>
</dbReference>
<evidence type="ECO:0008006" key="28">
    <source>
        <dbReference type="Google" id="ProtNLM"/>
    </source>
</evidence>
<evidence type="ECO:0000313" key="11">
    <source>
        <dbReference type="EMBL" id="MRZ50611.1"/>
    </source>
</evidence>
<evidence type="ECO:0000313" key="24">
    <source>
        <dbReference type="Proteomes" id="UP000450599"/>
    </source>
</evidence>
<dbReference type="EMBL" id="WKMX01000008">
    <property type="protein sequence ID" value="MRZ06406.1"/>
    <property type="molecule type" value="Genomic_DNA"/>
</dbReference>
<dbReference type="Proteomes" id="UP000095591">
    <property type="component" value="Unassembled WGS sequence"/>
</dbReference>
<dbReference type="EMBL" id="NFJX01000005">
    <property type="protein sequence ID" value="OUP20067.1"/>
    <property type="molecule type" value="Genomic_DNA"/>
</dbReference>
<dbReference type="EMBL" id="WKMW01000008">
    <property type="protein sequence ID" value="MRY84586.1"/>
    <property type="molecule type" value="Genomic_DNA"/>
</dbReference>
<dbReference type="Proteomes" id="UP000441609">
    <property type="component" value="Unassembled WGS sequence"/>
</dbReference>
<dbReference type="Proteomes" id="UP000284660">
    <property type="component" value="Unassembled WGS sequence"/>
</dbReference>
<evidence type="ECO:0000313" key="4">
    <source>
        <dbReference type="EMBL" id="CUP98916.1"/>
    </source>
</evidence>
<evidence type="ECO:0000313" key="15">
    <source>
        <dbReference type="EMBL" id="RHD74988.1"/>
    </source>
</evidence>
<dbReference type="EMBL" id="WKMY01000003">
    <property type="protein sequence ID" value="MRY92953.1"/>
    <property type="molecule type" value="Genomic_DNA"/>
</dbReference>
<dbReference type="RefSeq" id="WP_005861266.1">
    <property type="nucleotide sequence ID" value="NZ_AP019729.1"/>
</dbReference>
<evidence type="ECO:0000313" key="27">
    <source>
        <dbReference type="Proteomes" id="UP000471216"/>
    </source>
</evidence>
<evidence type="ECO:0000313" key="7">
    <source>
        <dbReference type="EMBL" id="MRY57439.1"/>
    </source>
</evidence>
<feature type="signal peptide" evidence="1">
    <location>
        <begin position="1"/>
        <end position="22"/>
    </location>
</feature>
<evidence type="ECO:0000313" key="17">
    <source>
        <dbReference type="Proteomes" id="UP000095455"/>
    </source>
</evidence>
<name>A0A174SQC9_PARDI</name>
<dbReference type="Proteomes" id="UP000195950">
    <property type="component" value="Unassembled WGS sequence"/>
</dbReference>
<dbReference type="Proteomes" id="UP001211522">
    <property type="component" value="Unassembled WGS sequence"/>
</dbReference>
<dbReference type="EMBL" id="WKMC01000006">
    <property type="protein sequence ID" value="MRZ50611.1"/>
    <property type="molecule type" value="Genomic_DNA"/>
</dbReference>
<accession>A0A174SQC9</accession>
<evidence type="ECO:0000313" key="14">
    <source>
        <dbReference type="EMBL" id="OUP20067.1"/>
    </source>
</evidence>
<dbReference type="Proteomes" id="UP000441358">
    <property type="component" value="Unassembled WGS sequence"/>
</dbReference>
<evidence type="ECO:0000313" key="21">
    <source>
        <dbReference type="Proteomes" id="UP000432516"/>
    </source>
</evidence>
<dbReference type="EMBL" id="CYYK01000004">
    <property type="protein sequence ID" value="CUN99018.1"/>
    <property type="molecule type" value="Genomic_DNA"/>
</dbReference>